<reference evidence="2 3" key="1">
    <citation type="submission" date="2019-07" db="EMBL/GenBank/DDBJ databases">
        <title>Salinicoccus cyprini sp. nov., isolated from gastro-intestinal tract of mirror carp, Cyprinus carpio var. specularis, collected from Gobind Sagar Reservoir, Himachal Pradesh, India.</title>
        <authorList>
            <person name="Talwar C."/>
            <person name="Singh A.K."/>
            <person name="Lal R."/>
            <person name="Negi R.K."/>
        </authorList>
    </citation>
    <scope>NUCLEOTIDE SEQUENCE [LARGE SCALE GENOMIC DNA]</scope>
    <source>
        <strain evidence="2 3">CT19</strain>
    </source>
</reference>
<keyword evidence="1" id="KW-0472">Membrane</keyword>
<gene>
    <name evidence="2" type="ORF">FO441_11490</name>
</gene>
<dbReference type="RefSeq" id="WP_145290272.1">
    <property type="nucleotide sequence ID" value="NZ_VMSJ01000005.1"/>
</dbReference>
<evidence type="ECO:0008006" key="4">
    <source>
        <dbReference type="Google" id="ProtNLM"/>
    </source>
</evidence>
<organism evidence="2 3">
    <name type="scientific">Salinicoccus cyprini</name>
    <dbReference type="NCBI Taxonomy" id="2493691"/>
    <lineage>
        <taxon>Bacteria</taxon>
        <taxon>Bacillati</taxon>
        <taxon>Bacillota</taxon>
        <taxon>Bacilli</taxon>
        <taxon>Bacillales</taxon>
        <taxon>Staphylococcaceae</taxon>
        <taxon>Salinicoccus</taxon>
    </lineage>
</organism>
<evidence type="ECO:0000256" key="1">
    <source>
        <dbReference type="SAM" id="Phobius"/>
    </source>
</evidence>
<evidence type="ECO:0000313" key="2">
    <source>
        <dbReference type="EMBL" id="TVT27109.1"/>
    </source>
</evidence>
<dbReference type="SUPFAM" id="SSF110296">
    <property type="entry name" value="Oligoxyloglucan reducing end-specific cellobiohydrolase"/>
    <property type="match status" value="1"/>
</dbReference>
<name>A0A558AS66_9STAP</name>
<keyword evidence="3" id="KW-1185">Reference proteome</keyword>
<accession>A0A558AS66</accession>
<feature type="transmembrane region" description="Helical" evidence="1">
    <location>
        <begin position="86"/>
        <end position="107"/>
    </location>
</feature>
<dbReference type="EMBL" id="VMSJ01000005">
    <property type="protein sequence ID" value="TVT27109.1"/>
    <property type="molecule type" value="Genomic_DNA"/>
</dbReference>
<keyword evidence="1" id="KW-1133">Transmembrane helix</keyword>
<evidence type="ECO:0000313" key="3">
    <source>
        <dbReference type="Proteomes" id="UP000315103"/>
    </source>
</evidence>
<feature type="transmembrane region" description="Helical" evidence="1">
    <location>
        <begin position="39"/>
        <end position="59"/>
    </location>
</feature>
<dbReference type="AlphaFoldDB" id="A0A558AS66"/>
<dbReference type="NCBIfam" id="NF045728">
    <property type="entry name" value="glycosyl_F510_1955"/>
    <property type="match status" value="1"/>
</dbReference>
<proteinExistence type="predicted"/>
<comment type="caution">
    <text evidence="2">The sequence shown here is derived from an EMBL/GenBank/DDBJ whole genome shotgun (WGS) entry which is preliminary data.</text>
</comment>
<dbReference type="InterPro" id="IPR054817">
    <property type="entry name" value="Glycosyl_F510_1955-like"/>
</dbReference>
<dbReference type="OrthoDB" id="9764804at2"/>
<dbReference type="Gene3D" id="2.130.10.10">
    <property type="entry name" value="YVTN repeat-like/Quinoprotein amine dehydrogenase"/>
    <property type="match status" value="1"/>
</dbReference>
<dbReference type="InterPro" id="IPR015943">
    <property type="entry name" value="WD40/YVTN_repeat-like_dom_sf"/>
</dbReference>
<sequence length="385" mass="43160">MKKVILLSAMNFVLFLVPIKVFAHGTEGHASEEVTNYWNYGFIASLIILVIFLGLFVLAKKKMKNISLKNKENRNKHHLISKRSIIYKWVSIIGFMVTIFLLIMAIVNTEEEVTFQHIHGLGYTSDGEELYVPAHDGLKVYKDGAWTIPTEREKHDYMGFSMFKGGFYSSGHPSPNSELANPLGIVKSTDKGKTIDILDLYEEIDFHGMTVSYETQEIYLFNPAENSRMDQPGFYYSTNETKTWNQSMLQGLVGQATSLAAHPTEEGIVAIGTDQGIFLSDDYGNNFERLSDSEAVSAVSFDHQNNLLVATQSEEAKLLKINLPSNEVNELSIPSLEEDAIAYVKQNPINKDELVFATNAKDIYFSNDGGETWDKSVDKGVAITH</sequence>
<keyword evidence="1" id="KW-0812">Transmembrane</keyword>
<protein>
    <recommendedName>
        <fullName evidence="4">Glycosyl hydrolase</fullName>
    </recommendedName>
</protein>
<dbReference type="Proteomes" id="UP000315103">
    <property type="component" value="Unassembled WGS sequence"/>
</dbReference>